<dbReference type="InterPro" id="IPR007612">
    <property type="entry name" value="LOR"/>
</dbReference>
<comment type="similarity">
    <text evidence="1">Belongs to the LOR family.</text>
</comment>
<dbReference type="EMBL" id="JBFOLJ010000009">
    <property type="protein sequence ID" value="KAL2507600.1"/>
    <property type="molecule type" value="Genomic_DNA"/>
</dbReference>
<comment type="caution">
    <text evidence="2">The sequence shown here is derived from an EMBL/GenBank/DDBJ whole genome shotgun (WGS) entry which is preliminary data.</text>
</comment>
<dbReference type="AlphaFoldDB" id="A0ABD1T4F3"/>
<keyword evidence="3" id="KW-1185">Reference proteome</keyword>
<dbReference type="Pfam" id="PF04525">
    <property type="entry name" value="LOR"/>
    <property type="match status" value="1"/>
</dbReference>
<organism evidence="2 3">
    <name type="scientific">Forsythia ovata</name>
    <dbReference type="NCBI Taxonomy" id="205694"/>
    <lineage>
        <taxon>Eukaryota</taxon>
        <taxon>Viridiplantae</taxon>
        <taxon>Streptophyta</taxon>
        <taxon>Embryophyta</taxon>
        <taxon>Tracheophyta</taxon>
        <taxon>Spermatophyta</taxon>
        <taxon>Magnoliopsida</taxon>
        <taxon>eudicotyledons</taxon>
        <taxon>Gunneridae</taxon>
        <taxon>Pentapetalae</taxon>
        <taxon>asterids</taxon>
        <taxon>lamiids</taxon>
        <taxon>Lamiales</taxon>
        <taxon>Oleaceae</taxon>
        <taxon>Forsythieae</taxon>
        <taxon>Forsythia</taxon>
    </lineage>
</organism>
<evidence type="ECO:0000256" key="1">
    <source>
        <dbReference type="ARBA" id="ARBA00005437"/>
    </source>
</evidence>
<evidence type="ECO:0000313" key="2">
    <source>
        <dbReference type="EMBL" id="KAL2507600.1"/>
    </source>
</evidence>
<name>A0ABD1T4F3_9LAMI</name>
<dbReference type="InterPro" id="IPR038595">
    <property type="entry name" value="LOR_sf"/>
</dbReference>
<protein>
    <submittedName>
        <fullName evidence="2">Protein LURP-one-related 12-like</fullName>
    </submittedName>
</protein>
<evidence type="ECO:0000313" key="3">
    <source>
        <dbReference type="Proteomes" id="UP001604277"/>
    </source>
</evidence>
<reference evidence="3" key="1">
    <citation type="submission" date="2024-07" db="EMBL/GenBank/DDBJ databases">
        <title>Two chromosome-level genome assemblies of Korean endemic species Abeliophyllum distichum and Forsythia ovata (Oleaceae).</title>
        <authorList>
            <person name="Jang H."/>
        </authorList>
    </citation>
    <scope>NUCLEOTIDE SEQUENCE [LARGE SCALE GENOMIC DNA]</scope>
</reference>
<dbReference type="InterPro" id="IPR025659">
    <property type="entry name" value="Tubby-like_C"/>
</dbReference>
<accession>A0ABD1T4F3</accession>
<sequence length="145" mass="16386">MGERMKGKKPLFSVCRSSIIIRSSVTVEVYIIPCEEYQIEGSFANQSYTFFNSKKKLVVEIRRKVIRAFSVWMASFMLAMESVEMPKAAKGIDRDAEAERRRLMPAKDAKPTPIANGNRLRSASTSIAGIWKLLAATDQLEWIHG</sequence>
<gene>
    <name evidence="2" type="ORF">Fot_31247</name>
</gene>
<proteinExistence type="inferred from homology"/>
<dbReference type="Proteomes" id="UP001604277">
    <property type="component" value="Unassembled WGS sequence"/>
</dbReference>
<dbReference type="Gene3D" id="2.40.160.200">
    <property type="entry name" value="LURP1-related"/>
    <property type="match status" value="1"/>
</dbReference>
<dbReference type="SUPFAM" id="SSF54518">
    <property type="entry name" value="Tubby C-terminal domain-like"/>
    <property type="match status" value="1"/>
</dbReference>